<evidence type="ECO:0000256" key="2">
    <source>
        <dbReference type="SAM" id="MobiDB-lite"/>
    </source>
</evidence>
<dbReference type="SUPFAM" id="SSF55008">
    <property type="entry name" value="HMA, heavy metal-associated domain"/>
    <property type="match status" value="1"/>
</dbReference>
<sequence length="347" mass="39209">MEGRELLRAPEGKGGPTKKRRVTMGQIITSALRFPREYRRGDCKMNYAEEMNMSEENKIEIKIGCACSGCKRKMKKALKGVKGVTDVQVERDTGKLTVIGHVNPDVVLDRVRCRTRKAARFWSQSDDVWNNPPALQSYYGNESNHGNYDNYDNHGNHGNYDNYDNHGNHGNYDNYNNHGNNGNHGNHGNYDNYDNYGNYSNYGNYGNYGNYDNYSNYGVVPEASSFARANFFEEQSYTTSFSDENPSPNLALPRMGQVTARSFACQQHLNLSYVKDPGHGRWLSLVDKLGLQLFMHIASTKLQVPAGLPLNNSYIPHSHLILLERSTCRYSFTVREGSVVITASIRG</sequence>
<dbReference type="Gene3D" id="3.30.70.100">
    <property type="match status" value="1"/>
</dbReference>
<feature type="domain" description="HMA" evidence="3">
    <location>
        <begin position="56"/>
        <end position="119"/>
    </location>
</feature>
<name>A0AA86VWL2_9FABA</name>
<feature type="region of interest" description="Disordered" evidence="2">
    <location>
        <begin position="1"/>
        <end position="20"/>
    </location>
</feature>
<dbReference type="Pfam" id="PF00403">
    <property type="entry name" value="HMA"/>
    <property type="match status" value="1"/>
</dbReference>
<organism evidence="4 5">
    <name type="scientific">Sphenostylis stenocarpa</name>
    <dbReference type="NCBI Taxonomy" id="92480"/>
    <lineage>
        <taxon>Eukaryota</taxon>
        <taxon>Viridiplantae</taxon>
        <taxon>Streptophyta</taxon>
        <taxon>Embryophyta</taxon>
        <taxon>Tracheophyta</taxon>
        <taxon>Spermatophyta</taxon>
        <taxon>Magnoliopsida</taxon>
        <taxon>eudicotyledons</taxon>
        <taxon>Gunneridae</taxon>
        <taxon>Pentapetalae</taxon>
        <taxon>rosids</taxon>
        <taxon>fabids</taxon>
        <taxon>Fabales</taxon>
        <taxon>Fabaceae</taxon>
        <taxon>Papilionoideae</taxon>
        <taxon>50 kb inversion clade</taxon>
        <taxon>NPAAA clade</taxon>
        <taxon>indigoferoid/millettioid clade</taxon>
        <taxon>Phaseoleae</taxon>
        <taxon>Sphenostylis</taxon>
    </lineage>
</organism>
<gene>
    <name evidence="4" type="ORF">AYBTSS11_LOCUS4771</name>
</gene>
<dbReference type="InterPro" id="IPR006121">
    <property type="entry name" value="HMA_dom"/>
</dbReference>
<accession>A0AA86VWL2</accession>
<dbReference type="AlphaFoldDB" id="A0AA86VWL2"/>
<protein>
    <recommendedName>
        <fullName evidence="3">HMA domain-containing protein</fullName>
    </recommendedName>
</protein>
<feature type="compositionally biased region" description="Basic and acidic residues" evidence="2">
    <location>
        <begin position="1"/>
        <end position="11"/>
    </location>
</feature>
<keyword evidence="1" id="KW-0479">Metal-binding</keyword>
<reference evidence="4" key="1">
    <citation type="submission" date="2023-10" db="EMBL/GenBank/DDBJ databases">
        <authorList>
            <person name="Domelevo Entfellner J.-B."/>
        </authorList>
    </citation>
    <scope>NUCLEOTIDE SEQUENCE</scope>
</reference>
<evidence type="ECO:0000259" key="3">
    <source>
        <dbReference type="PROSITE" id="PS50846"/>
    </source>
</evidence>
<keyword evidence="5" id="KW-1185">Reference proteome</keyword>
<evidence type="ECO:0000313" key="5">
    <source>
        <dbReference type="Proteomes" id="UP001189624"/>
    </source>
</evidence>
<evidence type="ECO:0000256" key="1">
    <source>
        <dbReference type="ARBA" id="ARBA00022723"/>
    </source>
</evidence>
<dbReference type="GO" id="GO:0046872">
    <property type="term" value="F:metal ion binding"/>
    <property type="evidence" value="ECO:0007669"/>
    <property type="project" value="UniProtKB-KW"/>
</dbReference>
<dbReference type="PROSITE" id="PS50846">
    <property type="entry name" value="HMA_2"/>
    <property type="match status" value="1"/>
</dbReference>
<evidence type="ECO:0000313" key="4">
    <source>
        <dbReference type="EMBL" id="CAJ1930486.1"/>
    </source>
</evidence>
<dbReference type="Gramene" id="rna-AYBTSS11_LOCUS4771">
    <property type="protein sequence ID" value="CAJ1930486.1"/>
    <property type="gene ID" value="gene-AYBTSS11_LOCUS4771"/>
</dbReference>
<dbReference type="Proteomes" id="UP001189624">
    <property type="component" value="Chromosome 2"/>
</dbReference>
<proteinExistence type="predicted"/>
<dbReference type="EMBL" id="OY731399">
    <property type="protein sequence ID" value="CAJ1930486.1"/>
    <property type="molecule type" value="Genomic_DNA"/>
</dbReference>
<dbReference type="PANTHER" id="PTHR22814:SF336">
    <property type="entry name" value="HEAVY METAL-ASSOCIATED ISOPRENYLATED PLANT PROTEIN 23"/>
    <property type="match status" value="1"/>
</dbReference>
<dbReference type="PANTHER" id="PTHR22814">
    <property type="entry name" value="COPPER TRANSPORT PROTEIN ATOX1-RELATED"/>
    <property type="match status" value="1"/>
</dbReference>
<dbReference type="InterPro" id="IPR036163">
    <property type="entry name" value="HMA_dom_sf"/>
</dbReference>
<dbReference type="CDD" id="cd00371">
    <property type="entry name" value="HMA"/>
    <property type="match status" value="1"/>
</dbReference>